<evidence type="ECO:0000313" key="5">
    <source>
        <dbReference type="EMBL" id="KAG5759588.1"/>
    </source>
</evidence>
<evidence type="ECO:0000313" key="6">
    <source>
        <dbReference type="Proteomes" id="UP000750502"/>
    </source>
</evidence>
<dbReference type="SUPFAM" id="SSF57701">
    <property type="entry name" value="Zn2/Cys6 DNA-binding domain"/>
    <property type="match status" value="1"/>
</dbReference>
<dbReference type="Pfam" id="PF00172">
    <property type="entry name" value="Zn_clus"/>
    <property type="match status" value="1"/>
</dbReference>
<comment type="caution">
    <text evidence="5">The sequence shown here is derived from an EMBL/GenBank/DDBJ whole genome shotgun (WGS) entry which is preliminary data.</text>
</comment>
<evidence type="ECO:0000259" key="4">
    <source>
        <dbReference type="PROSITE" id="PS50048"/>
    </source>
</evidence>
<dbReference type="Gene3D" id="4.10.240.10">
    <property type="entry name" value="Zn(2)-C6 fungal-type DNA-binding domain"/>
    <property type="match status" value="1"/>
</dbReference>
<dbReference type="Proteomes" id="UP000750502">
    <property type="component" value="Unassembled WGS sequence"/>
</dbReference>
<dbReference type="InterPro" id="IPR036864">
    <property type="entry name" value="Zn2-C6_fun-type_DNA-bd_sf"/>
</dbReference>
<dbReference type="SMART" id="SM00066">
    <property type="entry name" value="GAL4"/>
    <property type="match status" value="1"/>
</dbReference>
<dbReference type="OrthoDB" id="2406834at2759"/>
<proteinExistence type="predicted"/>
<evidence type="ECO:0000256" key="1">
    <source>
        <dbReference type="ARBA" id="ARBA00004123"/>
    </source>
</evidence>
<reference evidence="5" key="1">
    <citation type="journal article" date="2020" name="bioRxiv">
        <title>Historical genomics reveals the evolutionary mechanisms behind multiple outbreaks of the host-specific coffee wilt pathogen Fusarium xylarioides.</title>
        <authorList>
            <person name="Peck D."/>
            <person name="Nowell R.W."/>
            <person name="Flood J."/>
            <person name="Ryan M.J."/>
            <person name="Barraclough T.G."/>
        </authorList>
    </citation>
    <scope>NUCLEOTIDE SEQUENCE</scope>
    <source>
        <strain evidence="5">IMI 127659i</strain>
    </source>
</reference>
<evidence type="ECO:0000256" key="2">
    <source>
        <dbReference type="ARBA" id="ARBA00023242"/>
    </source>
</evidence>
<dbReference type="GO" id="GO:0000981">
    <property type="term" value="F:DNA-binding transcription factor activity, RNA polymerase II-specific"/>
    <property type="evidence" value="ECO:0007669"/>
    <property type="project" value="InterPro"/>
</dbReference>
<feature type="region of interest" description="Disordered" evidence="3">
    <location>
        <begin position="92"/>
        <end position="114"/>
    </location>
</feature>
<dbReference type="PANTHER" id="PTHR31001">
    <property type="entry name" value="UNCHARACTERIZED TRANSCRIPTIONAL REGULATORY PROTEIN"/>
    <property type="match status" value="1"/>
</dbReference>
<sequence length="114" mass="12943">MPAPAPAPASSNRRMPLSCEPCRRRKIKCPRNNSRGRTPCDTCVRRGIPDNECIYLRDQSSRRNAQMPRHADNSALVARIDRLEELLRQSVSVAGSEPRKLHSELELELEPEPE</sequence>
<dbReference type="CDD" id="cd00067">
    <property type="entry name" value="GAL4"/>
    <property type="match status" value="1"/>
</dbReference>
<feature type="domain" description="Zn(2)-C6 fungal-type" evidence="4">
    <location>
        <begin position="18"/>
        <end position="55"/>
    </location>
</feature>
<dbReference type="PROSITE" id="PS50048">
    <property type="entry name" value="ZN2_CY6_FUNGAL_2"/>
    <property type="match status" value="1"/>
</dbReference>
<dbReference type="GO" id="GO:0005634">
    <property type="term" value="C:nucleus"/>
    <property type="evidence" value="ECO:0007669"/>
    <property type="project" value="UniProtKB-SubCell"/>
</dbReference>
<dbReference type="InterPro" id="IPR050613">
    <property type="entry name" value="Sec_Metabolite_Reg"/>
</dbReference>
<name>A0A9P7HHB3_9HYPO</name>
<comment type="subcellular location">
    <subcellularLocation>
        <location evidence="1">Nucleus</location>
    </subcellularLocation>
</comment>
<dbReference type="AlphaFoldDB" id="A0A9P7HHB3"/>
<dbReference type="InterPro" id="IPR001138">
    <property type="entry name" value="Zn2Cys6_DnaBD"/>
</dbReference>
<gene>
    <name evidence="5" type="ORF">H9Q72_012286</name>
</gene>
<accession>A0A9P7HHB3</accession>
<reference evidence="5" key="2">
    <citation type="submission" date="2020-10" db="EMBL/GenBank/DDBJ databases">
        <authorList>
            <person name="Peck L.D."/>
            <person name="Nowell R.W."/>
            <person name="Flood J."/>
            <person name="Ryan M.J."/>
            <person name="Barraclough T.G."/>
        </authorList>
    </citation>
    <scope>NUCLEOTIDE SEQUENCE</scope>
    <source>
        <strain evidence="5">IMI 127659i</strain>
    </source>
</reference>
<organism evidence="5 6">
    <name type="scientific">Fusarium xylarioides</name>
    <dbReference type="NCBI Taxonomy" id="221167"/>
    <lineage>
        <taxon>Eukaryota</taxon>
        <taxon>Fungi</taxon>
        <taxon>Dikarya</taxon>
        <taxon>Ascomycota</taxon>
        <taxon>Pezizomycotina</taxon>
        <taxon>Sordariomycetes</taxon>
        <taxon>Hypocreomycetidae</taxon>
        <taxon>Hypocreales</taxon>
        <taxon>Nectriaceae</taxon>
        <taxon>Fusarium</taxon>
        <taxon>Fusarium fujikuroi species complex</taxon>
    </lineage>
</organism>
<keyword evidence="6" id="KW-1185">Reference proteome</keyword>
<dbReference type="GO" id="GO:0008270">
    <property type="term" value="F:zinc ion binding"/>
    <property type="evidence" value="ECO:0007669"/>
    <property type="project" value="InterPro"/>
</dbReference>
<keyword evidence="2" id="KW-0539">Nucleus</keyword>
<evidence type="ECO:0000256" key="3">
    <source>
        <dbReference type="SAM" id="MobiDB-lite"/>
    </source>
</evidence>
<dbReference type="EMBL" id="JADFTT010000641">
    <property type="protein sequence ID" value="KAG5759588.1"/>
    <property type="molecule type" value="Genomic_DNA"/>
</dbReference>
<protein>
    <recommendedName>
        <fullName evidence="4">Zn(2)-C6 fungal-type domain-containing protein</fullName>
    </recommendedName>
</protein>